<name>A0ACC2LAQ5_PERAE</name>
<evidence type="ECO:0000313" key="1">
    <source>
        <dbReference type="EMBL" id="KAJ8630536.1"/>
    </source>
</evidence>
<sequence length="383" mass="42897">MRTPFSRDENAFCSSNGVKITLPPLDLHYVICLSSHLSELSIAGRIWQQGLGGIGKQMEVEHIGDAAECGASATEPSQQKHQRTNDTENSGVKEGLTELKAHLARTRAMVKYVRGSPQREQRFKKCVEMEGLACSKSVILDEPTRWNSTYLMLDIAMKYQKAFERLEEDDPLFVSEVADFVVLDPRLKLDYVKFSYSEILTSDAAEELTKKVRNALYRLYGSIDVEENIEEIKAIESEVVNQPIIYCELLLKCYGLSFVMVEVDAFGAMAYGVVAGVPVVWSKVVAYLVICFDFLCDQEVGKKVRIYGMLQYLIRRLSKSHIQGTSISSLASTSTRRGLGGQKISPLPGTLMIQIRSQGLRSLKGCRDRLASIKVSKRNSENR</sequence>
<accession>A0ACC2LAQ5</accession>
<dbReference type="Proteomes" id="UP001234297">
    <property type="component" value="Chromosome 7"/>
</dbReference>
<reference evidence="1 2" key="1">
    <citation type="journal article" date="2022" name="Hortic Res">
        <title>A haplotype resolved chromosomal level avocado genome allows analysis of novel avocado genes.</title>
        <authorList>
            <person name="Nath O."/>
            <person name="Fletcher S.J."/>
            <person name="Hayward A."/>
            <person name="Shaw L.M."/>
            <person name="Masouleh A.K."/>
            <person name="Furtado A."/>
            <person name="Henry R.J."/>
            <person name="Mitter N."/>
        </authorList>
    </citation>
    <scope>NUCLEOTIDE SEQUENCE [LARGE SCALE GENOMIC DNA]</scope>
    <source>
        <strain evidence="2">cv. Hass</strain>
    </source>
</reference>
<comment type="caution">
    <text evidence="1">The sequence shown here is derived from an EMBL/GenBank/DDBJ whole genome shotgun (WGS) entry which is preliminary data.</text>
</comment>
<evidence type="ECO:0000313" key="2">
    <source>
        <dbReference type="Proteomes" id="UP001234297"/>
    </source>
</evidence>
<keyword evidence="2" id="KW-1185">Reference proteome</keyword>
<organism evidence="1 2">
    <name type="scientific">Persea americana</name>
    <name type="common">Avocado</name>
    <dbReference type="NCBI Taxonomy" id="3435"/>
    <lineage>
        <taxon>Eukaryota</taxon>
        <taxon>Viridiplantae</taxon>
        <taxon>Streptophyta</taxon>
        <taxon>Embryophyta</taxon>
        <taxon>Tracheophyta</taxon>
        <taxon>Spermatophyta</taxon>
        <taxon>Magnoliopsida</taxon>
        <taxon>Magnoliidae</taxon>
        <taxon>Laurales</taxon>
        <taxon>Lauraceae</taxon>
        <taxon>Persea</taxon>
    </lineage>
</organism>
<proteinExistence type="predicted"/>
<protein>
    <submittedName>
        <fullName evidence="1">Uncharacterized protein</fullName>
    </submittedName>
</protein>
<gene>
    <name evidence="1" type="ORF">MRB53_023859</name>
</gene>
<dbReference type="EMBL" id="CM056815">
    <property type="protein sequence ID" value="KAJ8630536.1"/>
    <property type="molecule type" value="Genomic_DNA"/>
</dbReference>